<proteinExistence type="predicted"/>
<comment type="caution">
    <text evidence="1">The sequence shown here is derived from an EMBL/GenBank/DDBJ whole genome shotgun (WGS) entry which is preliminary data.</text>
</comment>
<dbReference type="Proteomes" id="UP000758155">
    <property type="component" value="Unassembled WGS sequence"/>
</dbReference>
<dbReference type="AlphaFoldDB" id="A0A9P4X1N2"/>
<gene>
    <name evidence="1" type="ORF">E8E12_010873</name>
</gene>
<reference evidence="1" key="1">
    <citation type="submission" date="2019-04" db="EMBL/GenBank/DDBJ databases">
        <title>Sequencing of skin fungus with MAO and IRED activity.</title>
        <authorList>
            <person name="Marsaioli A.J."/>
            <person name="Bonatto J.M.C."/>
            <person name="Reis Junior O."/>
        </authorList>
    </citation>
    <scope>NUCLEOTIDE SEQUENCE</scope>
    <source>
        <strain evidence="1">28M1</strain>
    </source>
</reference>
<dbReference type="OrthoDB" id="2520703at2759"/>
<dbReference type="EMBL" id="SWKV01000001">
    <property type="protein sequence ID" value="KAF3048153.1"/>
    <property type="molecule type" value="Genomic_DNA"/>
</dbReference>
<keyword evidence="2" id="KW-1185">Reference proteome</keyword>
<evidence type="ECO:0000313" key="2">
    <source>
        <dbReference type="Proteomes" id="UP000758155"/>
    </source>
</evidence>
<organism evidence="1 2">
    <name type="scientific">Didymella heteroderae</name>
    <dbReference type="NCBI Taxonomy" id="1769908"/>
    <lineage>
        <taxon>Eukaryota</taxon>
        <taxon>Fungi</taxon>
        <taxon>Dikarya</taxon>
        <taxon>Ascomycota</taxon>
        <taxon>Pezizomycotina</taxon>
        <taxon>Dothideomycetes</taxon>
        <taxon>Pleosporomycetidae</taxon>
        <taxon>Pleosporales</taxon>
        <taxon>Pleosporineae</taxon>
        <taxon>Didymellaceae</taxon>
        <taxon>Didymella</taxon>
    </lineage>
</organism>
<name>A0A9P4X1N2_9PLEO</name>
<sequence length="102" mass="11675">MFLNSTLMHPVNFRDVQQAFRREGRADFKYKIGFSFWGSELDVEKLEGIARILAGYGVKGVAIAANYEGYGHRNGRLEDKVMENLGLDKNWLSSKQGMRIME</sequence>
<evidence type="ECO:0000313" key="1">
    <source>
        <dbReference type="EMBL" id="KAF3048153.1"/>
    </source>
</evidence>
<protein>
    <submittedName>
        <fullName evidence="1">Uncharacterized protein</fullName>
    </submittedName>
</protein>
<accession>A0A9P4X1N2</accession>